<dbReference type="EMBL" id="JBHRYQ010000001">
    <property type="protein sequence ID" value="MFC3809690.1"/>
    <property type="molecule type" value="Genomic_DNA"/>
</dbReference>
<sequence length="173" mass="20393">MTELQKLKQKDPKTIEKLYLENKSAFLSFAAKFKIDPDELLDIYQDAFVALVENAAKGKLDDLKSEIKTYLFSIGKYMVYARFKKDKSANIDIEKLPENFEWETIDQTEDLLEVLEKKLSQIGEQCYKILKMFYYENLKLDDILEVLPYQSKDVLKSQKSRCLKQLKELILKK</sequence>
<dbReference type="Gene3D" id="1.10.1740.10">
    <property type="match status" value="1"/>
</dbReference>
<organism evidence="2 3">
    <name type="scientific">Lacihabitans lacunae</name>
    <dbReference type="NCBI Taxonomy" id="1028214"/>
    <lineage>
        <taxon>Bacteria</taxon>
        <taxon>Pseudomonadati</taxon>
        <taxon>Bacteroidota</taxon>
        <taxon>Cytophagia</taxon>
        <taxon>Cytophagales</taxon>
        <taxon>Leadbetterellaceae</taxon>
        <taxon>Lacihabitans</taxon>
    </lineage>
</organism>
<dbReference type="SUPFAM" id="SSF88946">
    <property type="entry name" value="Sigma2 domain of RNA polymerase sigma factors"/>
    <property type="match status" value="1"/>
</dbReference>
<gene>
    <name evidence="2" type="ORF">ACFOOI_03405</name>
</gene>
<name>A0ABV7YRU0_9BACT</name>
<dbReference type="Pfam" id="PF04542">
    <property type="entry name" value="Sigma70_r2"/>
    <property type="match status" value="1"/>
</dbReference>
<dbReference type="Proteomes" id="UP001595616">
    <property type="component" value="Unassembled WGS sequence"/>
</dbReference>
<dbReference type="InterPro" id="IPR013325">
    <property type="entry name" value="RNA_pol_sigma_r2"/>
</dbReference>
<keyword evidence="3" id="KW-1185">Reference proteome</keyword>
<dbReference type="InterPro" id="IPR007627">
    <property type="entry name" value="RNA_pol_sigma70_r2"/>
</dbReference>
<dbReference type="InterPro" id="IPR013324">
    <property type="entry name" value="RNA_pol_sigma_r3/r4-like"/>
</dbReference>
<protein>
    <submittedName>
        <fullName evidence="2">RNA polymerase sigma factor</fullName>
    </submittedName>
</protein>
<feature type="domain" description="RNA polymerase sigma-70 region 2" evidence="1">
    <location>
        <begin position="18"/>
        <end position="86"/>
    </location>
</feature>
<dbReference type="InterPro" id="IPR014284">
    <property type="entry name" value="RNA_pol_sigma-70_dom"/>
</dbReference>
<evidence type="ECO:0000313" key="2">
    <source>
        <dbReference type="EMBL" id="MFC3809690.1"/>
    </source>
</evidence>
<comment type="caution">
    <text evidence="2">The sequence shown here is derived from an EMBL/GenBank/DDBJ whole genome shotgun (WGS) entry which is preliminary data.</text>
</comment>
<dbReference type="RefSeq" id="WP_379835072.1">
    <property type="nucleotide sequence ID" value="NZ_JBHRYQ010000001.1"/>
</dbReference>
<accession>A0ABV7YRU0</accession>
<dbReference type="InterPro" id="IPR036388">
    <property type="entry name" value="WH-like_DNA-bd_sf"/>
</dbReference>
<dbReference type="NCBIfam" id="TIGR02937">
    <property type="entry name" value="sigma70-ECF"/>
    <property type="match status" value="1"/>
</dbReference>
<proteinExistence type="predicted"/>
<evidence type="ECO:0000259" key="1">
    <source>
        <dbReference type="Pfam" id="PF04542"/>
    </source>
</evidence>
<reference evidence="3" key="1">
    <citation type="journal article" date="2019" name="Int. J. Syst. Evol. Microbiol.">
        <title>The Global Catalogue of Microorganisms (GCM) 10K type strain sequencing project: providing services to taxonomists for standard genome sequencing and annotation.</title>
        <authorList>
            <consortium name="The Broad Institute Genomics Platform"/>
            <consortium name="The Broad Institute Genome Sequencing Center for Infectious Disease"/>
            <person name="Wu L."/>
            <person name="Ma J."/>
        </authorList>
    </citation>
    <scope>NUCLEOTIDE SEQUENCE [LARGE SCALE GENOMIC DNA]</scope>
    <source>
        <strain evidence="3">CECT 7956</strain>
    </source>
</reference>
<evidence type="ECO:0000313" key="3">
    <source>
        <dbReference type="Proteomes" id="UP001595616"/>
    </source>
</evidence>
<dbReference type="Gene3D" id="1.10.10.10">
    <property type="entry name" value="Winged helix-like DNA-binding domain superfamily/Winged helix DNA-binding domain"/>
    <property type="match status" value="1"/>
</dbReference>
<dbReference type="SUPFAM" id="SSF88659">
    <property type="entry name" value="Sigma3 and sigma4 domains of RNA polymerase sigma factors"/>
    <property type="match status" value="1"/>
</dbReference>